<dbReference type="PANTHER" id="PTHR30469">
    <property type="entry name" value="MULTIDRUG RESISTANCE PROTEIN MDTA"/>
    <property type="match status" value="1"/>
</dbReference>
<dbReference type="NCBIfam" id="TIGR01730">
    <property type="entry name" value="RND_mfp"/>
    <property type="match status" value="1"/>
</dbReference>
<evidence type="ECO:0000259" key="2">
    <source>
        <dbReference type="Pfam" id="PF25954"/>
    </source>
</evidence>
<reference evidence="3" key="1">
    <citation type="submission" date="2018-06" db="EMBL/GenBank/DDBJ databases">
        <authorList>
            <person name="Zhirakovskaya E."/>
        </authorList>
    </citation>
    <scope>NUCLEOTIDE SEQUENCE</scope>
</reference>
<evidence type="ECO:0000259" key="1">
    <source>
        <dbReference type="Pfam" id="PF25917"/>
    </source>
</evidence>
<organism evidence="3">
    <name type="scientific">hydrothermal vent metagenome</name>
    <dbReference type="NCBI Taxonomy" id="652676"/>
    <lineage>
        <taxon>unclassified sequences</taxon>
        <taxon>metagenomes</taxon>
        <taxon>ecological metagenomes</taxon>
    </lineage>
</organism>
<dbReference type="GO" id="GO:1990281">
    <property type="term" value="C:efflux pump complex"/>
    <property type="evidence" value="ECO:0007669"/>
    <property type="project" value="TreeGrafter"/>
</dbReference>
<feature type="domain" description="Multidrug resistance protein MdtA-like barrel-sandwich hybrid" evidence="1">
    <location>
        <begin position="91"/>
        <end position="217"/>
    </location>
</feature>
<gene>
    <name evidence="3" type="ORF">MNBD_ALPHA09-403</name>
</gene>
<dbReference type="Gene3D" id="1.10.287.470">
    <property type="entry name" value="Helix hairpin bin"/>
    <property type="match status" value="1"/>
</dbReference>
<accession>A0A3B0TH12</accession>
<dbReference type="InterPro" id="IPR058625">
    <property type="entry name" value="MdtA-like_BSH"/>
</dbReference>
<name>A0A3B0TH12_9ZZZZ</name>
<dbReference type="Gene3D" id="2.40.30.170">
    <property type="match status" value="1"/>
</dbReference>
<evidence type="ECO:0000313" key="3">
    <source>
        <dbReference type="EMBL" id="VAW17935.1"/>
    </source>
</evidence>
<dbReference type="AlphaFoldDB" id="A0A3B0TH12"/>
<dbReference type="Pfam" id="PF25917">
    <property type="entry name" value="BSH_RND"/>
    <property type="match status" value="1"/>
</dbReference>
<dbReference type="PANTHER" id="PTHR30469:SF29">
    <property type="entry name" value="BLR2860 PROTEIN"/>
    <property type="match status" value="1"/>
</dbReference>
<dbReference type="Gene3D" id="2.40.50.100">
    <property type="match status" value="1"/>
</dbReference>
<dbReference type="InterPro" id="IPR006143">
    <property type="entry name" value="RND_pump_MFP"/>
</dbReference>
<feature type="domain" description="CusB-like beta-barrel" evidence="2">
    <location>
        <begin position="229"/>
        <end position="294"/>
    </location>
</feature>
<proteinExistence type="predicted"/>
<dbReference type="Pfam" id="PF25954">
    <property type="entry name" value="Beta-barrel_RND_2"/>
    <property type="match status" value="1"/>
</dbReference>
<protein>
    <submittedName>
        <fullName evidence="3">Probable RND efflux membrane fusion protein</fullName>
    </submittedName>
</protein>
<dbReference type="InterPro" id="IPR058792">
    <property type="entry name" value="Beta-barrel_RND_2"/>
</dbReference>
<dbReference type="GO" id="GO:0015562">
    <property type="term" value="F:efflux transmembrane transporter activity"/>
    <property type="evidence" value="ECO:0007669"/>
    <property type="project" value="TreeGrafter"/>
</dbReference>
<dbReference type="SUPFAM" id="SSF111369">
    <property type="entry name" value="HlyD-like secretion proteins"/>
    <property type="match status" value="1"/>
</dbReference>
<sequence length="384" mass="40823">MKIKGSYLWAGALVVALAAWLGSDDLIDQARGLSDADAKVDAGADAAVNTGQAAAQAESKAKPLPMVRVKVLKAEQRFSELVVTGRTEAARRVEVRGETAGRVIATPAKKGRPVRAGDVLCQLDMADRDANYAQAKAALEWASLDYNVARNLGKKGYGAKNREMSQRANYDAAKAALARAELEIARTRIIAPFDGVVETRTAEVGAYISVGGSCVTIVELSPLLVVGYVGEREVGQLKIGMDAGASLVTGQEVKGKIRFISSSAEPSTRTFRIEIEISNTDLSVKDGVTAQISVPLQPVVAHRFSPAVLTLTDDGKVGVRIVNDEDLVVFVPVTILASDKNGVWVTGLPPSPAVITVGHEYVRAGQKVRRAPNEPNRKTAEITQ</sequence>
<dbReference type="EMBL" id="UOEM01000109">
    <property type="protein sequence ID" value="VAW17935.1"/>
    <property type="molecule type" value="Genomic_DNA"/>
</dbReference>